<keyword evidence="1" id="KW-0472">Membrane</keyword>
<feature type="domain" description="Peptidoglycan binding-like" evidence="2">
    <location>
        <begin position="88"/>
        <end position="143"/>
    </location>
</feature>
<dbReference type="HOGENOM" id="CLU_020307_1_0_9"/>
<dbReference type="SUPFAM" id="SSF51445">
    <property type="entry name" value="(Trans)glycosidases"/>
    <property type="match status" value="1"/>
</dbReference>
<dbReference type="InterPro" id="IPR036366">
    <property type="entry name" value="PGBDSf"/>
</dbReference>
<keyword evidence="5" id="KW-1185">Reference proteome</keyword>
<dbReference type="Gene3D" id="1.10.101.10">
    <property type="entry name" value="PGBD-like superfamily/PGBD"/>
    <property type="match status" value="2"/>
</dbReference>
<gene>
    <name evidence="4" type="ORF">CM240_3268</name>
</gene>
<dbReference type="SUPFAM" id="SSF47090">
    <property type="entry name" value="PGBD-like"/>
    <property type="match status" value="2"/>
</dbReference>
<sequence>MADEMVKKVQQWLNINYMGKVGYNEIEENGITSWETIYGLTRALQIELGIEQTSDNFGPTTRSLFKPLSIDSNPSEDDLSLEANSIRQQIGIIQGALWCKGYNPGGFTGYFGEGTKASIIELQTDAGLTNCDGVVDVTIMRALLSMDAFRLLEYRVDADKKIQEIQQAINRDYSSNKYFNDDLGLIPCDGIYGRNTNKGLIYAIQIEEGIDEPTGFVGPQTRESFPFLQVGSENNFVKLLQYALYCNGYDPTGFTGYFGIHTKLAVTNFQKFVALDVDGYVGKQTWASLVTSTGDPDRKGTCCDTSDTITDEIANDISAKGYTTIGRYLTGKYAMKPSEFKLIIDHGFNVVPIYEVYGYEAEWFTEANGERDALHAVIAAKTIGIPEGTTIYFGVDCDVNEDDISSRVIPYFEAVQATFETLDNCYEIGVYAPRYACSRLYALGYTPTSFVCDMSSGFAANLGYPLPKNWAFDQIAENNYTVGGTKYALDNNIASGLDTGCDHVQDFDLENVSTIIDILGFNVTEYEKTTTVFSSDAIKISVRNALEEQISGNYATININDGEVREISGVTLASALEKLELTLSADANIELKKTLLSFGNCDLKVAAEVDATTGEIKIKIEQVKSKTINKKAINVSKMMIITIDKDKLEDYVEEVVKSAVEDLIELIEKILVLVVLAIAFFLIVAYAPIEAIISIVLTLIVLFK</sequence>
<organism evidence="4 5">
    <name type="scientific">Clostridium bornimense</name>
    <dbReference type="NCBI Taxonomy" id="1216932"/>
    <lineage>
        <taxon>Bacteria</taxon>
        <taxon>Bacillati</taxon>
        <taxon>Bacillota</taxon>
        <taxon>Clostridia</taxon>
        <taxon>Eubacteriales</taxon>
        <taxon>Clostridiaceae</taxon>
        <taxon>Clostridium</taxon>
    </lineage>
</organism>
<dbReference type="Pfam" id="PF08924">
    <property type="entry name" value="Rv2525c_GlyHyd-like"/>
    <property type="match status" value="1"/>
</dbReference>
<evidence type="ECO:0008006" key="6">
    <source>
        <dbReference type="Google" id="ProtNLM"/>
    </source>
</evidence>
<name>W6SKI9_9CLOT</name>
<dbReference type="OrthoDB" id="1795295at2"/>
<feature type="domain" description="Peptidoglycan binding-like" evidence="2">
    <location>
        <begin position="235"/>
        <end position="289"/>
    </location>
</feature>
<dbReference type="CDD" id="cd06418">
    <property type="entry name" value="GH25_BacA-like"/>
    <property type="match status" value="1"/>
</dbReference>
<dbReference type="InterPro" id="IPR002477">
    <property type="entry name" value="Peptidoglycan-bd-like"/>
</dbReference>
<dbReference type="eggNOG" id="COG3409">
    <property type="taxonomic scope" value="Bacteria"/>
</dbReference>
<evidence type="ECO:0000259" key="2">
    <source>
        <dbReference type="Pfam" id="PF01471"/>
    </source>
</evidence>
<evidence type="ECO:0000256" key="1">
    <source>
        <dbReference type="SAM" id="Phobius"/>
    </source>
</evidence>
<dbReference type="EMBL" id="HG917869">
    <property type="protein sequence ID" value="CDM70385.1"/>
    <property type="molecule type" value="Genomic_DNA"/>
</dbReference>
<dbReference type="KEGG" id="clt:CM240_3268"/>
<evidence type="ECO:0000259" key="3">
    <source>
        <dbReference type="Pfam" id="PF08924"/>
    </source>
</evidence>
<evidence type="ECO:0000313" key="4">
    <source>
        <dbReference type="EMBL" id="CDM70385.1"/>
    </source>
</evidence>
<accession>W6SKI9</accession>
<dbReference type="InterPro" id="IPR017853">
    <property type="entry name" value="GH"/>
</dbReference>
<reference evidence="4 5" key="1">
    <citation type="submission" date="2013-11" db="EMBL/GenBank/DDBJ databases">
        <title>Complete genome sequence of Clostridum sp. M2/40.</title>
        <authorList>
            <person name="Wibberg D."/>
            <person name="Puehler A."/>
            <person name="Schlueter A."/>
        </authorList>
    </citation>
    <scope>NUCLEOTIDE SEQUENCE [LARGE SCALE GENOMIC DNA]</scope>
    <source>
        <strain evidence="5">M2/40</strain>
    </source>
</reference>
<dbReference type="Pfam" id="PF01471">
    <property type="entry name" value="PG_binding_1"/>
    <property type="match status" value="2"/>
</dbReference>
<dbReference type="AlphaFoldDB" id="W6SKI9"/>
<evidence type="ECO:0000313" key="5">
    <source>
        <dbReference type="Proteomes" id="UP000019426"/>
    </source>
</evidence>
<protein>
    <recommendedName>
        <fullName evidence="6">DUF1906 domain-containing protein</fullName>
    </recommendedName>
</protein>
<dbReference type="PATRIC" id="fig|1216932.3.peg.3241"/>
<dbReference type="RefSeq" id="WP_044040554.1">
    <property type="nucleotide sequence ID" value="NZ_HG917869.1"/>
</dbReference>
<keyword evidence="1" id="KW-0812">Transmembrane</keyword>
<dbReference type="Proteomes" id="UP000019426">
    <property type="component" value="Chromosome M2/40_rep2"/>
</dbReference>
<dbReference type="InterPro" id="IPR015020">
    <property type="entry name" value="Rv2525c-like_Glyco_Hydro-like"/>
</dbReference>
<dbReference type="InterPro" id="IPR036365">
    <property type="entry name" value="PGBD-like_sf"/>
</dbReference>
<feature type="transmembrane region" description="Helical" evidence="1">
    <location>
        <begin position="670"/>
        <end position="703"/>
    </location>
</feature>
<feature type="domain" description="Rv2525c-like glycoside hydrolase-like" evidence="3">
    <location>
        <begin position="316"/>
        <end position="493"/>
    </location>
</feature>
<dbReference type="Gene3D" id="3.20.20.80">
    <property type="entry name" value="Glycosidases"/>
    <property type="match status" value="1"/>
</dbReference>
<proteinExistence type="predicted"/>
<keyword evidence="1" id="KW-1133">Transmembrane helix</keyword>